<name>A0A7R9A3Y1_9CRUS</name>
<dbReference type="InterPro" id="IPR049083">
    <property type="entry name" value="TACO1_YebC_N"/>
</dbReference>
<keyword evidence="6" id="KW-1185">Reference proteome</keyword>
<evidence type="ECO:0000313" key="5">
    <source>
        <dbReference type="EMBL" id="CAD7245319.1"/>
    </source>
</evidence>
<feature type="domain" description="TACO1/YebC-like second and third" evidence="3">
    <location>
        <begin position="230"/>
        <end position="382"/>
    </location>
</feature>
<dbReference type="InterPro" id="IPR017856">
    <property type="entry name" value="Integrase-like_N"/>
</dbReference>
<evidence type="ECO:0000259" key="4">
    <source>
        <dbReference type="Pfam" id="PF20772"/>
    </source>
</evidence>
<feature type="region of interest" description="Disordered" evidence="2">
    <location>
        <begin position="1"/>
        <end position="43"/>
    </location>
</feature>
<sequence length="383" mass="42397">MCSGTNGALTFEEEVDLQGEADDEEKGNENDCEEKDETREARSSDLLFRRGDARPGVSVFLYLPSLLSRILVARHRGWLGDDRYDGCDAHKGSAWVAFTVPMDAATLESEEHGGAERSHEGAPMLDSKHGGAGRSHVVVSLFQLRSCFVRSKWQNIKHTKMAKDEEKSKLHAKFAYLIRTAVKDGGGSTDIKLNSKLAEVIEAAKSKGVNMSTIQNAMKASSKDNAKPYLLEVRGPGGSMFLLDVFTENLKRTKQEITNILNKTNAAWADSGLRNLFEEKGIIQAENVKKKTWDEVLEDAIEAGSEDAEEGPDELVQFVCSPQDLQKVKCNLEGRGYTILSADASFLPVSPVTISENHLKHVDKMCERLEERDDVLQIHSNLV</sequence>
<evidence type="ECO:0000256" key="1">
    <source>
        <dbReference type="ARBA" id="ARBA00008724"/>
    </source>
</evidence>
<feature type="compositionally biased region" description="Acidic residues" evidence="2">
    <location>
        <begin position="11"/>
        <end position="35"/>
    </location>
</feature>
<dbReference type="Proteomes" id="UP000677054">
    <property type="component" value="Unassembled WGS sequence"/>
</dbReference>
<evidence type="ECO:0008006" key="7">
    <source>
        <dbReference type="Google" id="ProtNLM"/>
    </source>
</evidence>
<dbReference type="PANTHER" id="PTHR12532">
    <property type="entry name" value="TRANSLATIONAL ACTIVATOR OF CYTOCHROME C OXIDASE 1"/>
    <property type="match status" value="1"/>
</dbReference>
<feature type="region of interest" description="Disordered" evidence="2">
    <location>
        <begin position="108"/>
        <end position="130"/>
    </location>
</feature>
<accession>A0A7R9A3Y1</accession>
<reference evidence="5" key="1">
    <citation type="submission" date="2020-11" db="EMBL/GenBank/DDBJ databases">
        <authorList>
            <person name="Tran Van P."/>
        </authorList>
    </citation>
    <scope>NUCLEOTIDE SEQUENCE</scope>
</reference>
<dbReference type="PANTHER" id="PTHR12532:SF0">
    <property type="entry name" value="TRANSLATIONAL ACTIVATOR OF CYTOCHROME C OXIDASE 1"/>
    <property type="match status" value="1"/>
</dbReference>
<organism evidence="5">
    <name type="scientific">Darwinula stevensoni</name>
    <dbReference type="NCBI Taxonomy" id="69355"/>
    <lineage>
        <taxon>Eukaryota</taxon>
        <taxon>Metazoa</taxon>
        <taxon>Ecdysozoa</taxon>
        <taxon>Arthropoda</taxon>
        <taxon>Crustacea</taxon>
        <taxon>Oligostraca</taxon>
        <taxon>Ostracoda</taxon>
        <taxon>Podocopa</taxon>
        <taxon>Podocopida</taxon>
        <taxon>Darwinulocopina</taxon>
        <taxon>Darwinuloidea</taxon>
        <taxon>Darwinulidae</taxon>
        <taxon>Darwinula</taxon>
    </lineage>
</organism>
<gene>
    <name evidence="5" type="ORF">DSTB1V02_LOCUS5193</name>
</gene>
<dbReference type="OrthoDB" id="2017544at2759"/>
<dbReference type="Gene3D" id="3.30.70.980">
    <property type="match status" value="2"/>
</dbReference>
<dbReference type="InterPro" id="IPR002876">
    <property type="entry name" value="Transcrip_reg_TACO1-like"/>
</dbReference>
<dbReference type="EMBL" id="LR900346">
    <property type="protein sequence ID" value="CAD7245319.1"/>
    <property type="molecule type" value="Genomic_DNA"/>
</dbReference>
<dbReference type="Pfam" id="PF01709">
    <property type="entry name" value="Transcrip_reg"/>
    <property type="match status" value="1"/>
</dbReference>
<feature type="compositionally biased region" description="Basic and acidic residues" evidence="2">
    <location>
        <begin position="109"/>
        <end position="120"/>
    </location>
</feature>
<comment type="similarity">
    <text evidence="1">Belongs to the TACO1 family.</text>
</comment>
<evidence type="ECO:0000256" key="2">
    <source>
        <dbReference type="SAM" id="MobiDB-lite"/>
    </source>
</evidence>
<dbReference type="InterPro" id="IPR048300">
    <property type="entry name" value="TACO1_YebC-like_2nd/3rd_dom"/>
</dbReference>
<dbReference type="InterPro" id="IPR029072">
    <property type="entry name" value="YebC-like"/>
</dbReference>
<dbReference type="InterPro" id="IPR026564">
    <property type="entry name" value="Transcrip_reg_TACO1-like_dom3"/>
</dbReference>
<dbReference type="GO" id="GO:0005739">
    <property type="term" value="C:mitochondrion"/>
    <property type="evidence" value="ECO:0007669"/>
    <property type="project" value="TreeGrafter"/>
</dbReference>
<protein>
    <recommendedName>
        <fullName evidence="7">Translational activator of cytochrome c oxidase 1</fullName>
    </recommendedName>
</protein>
<dbReference type="EMBL" id="CAJPEV010000829">
    <property type="protein sequence ID" value="CAG0888901.1"/>
    <property type="molecule type" value="Genomic_DNA"/>
</dbReference>
<dbReference type="SUPFAM" id="SSF75625">
    <property type="entry name" value="YebC-like"/>
    <property type="match status" value="1"/>
</dbReference>
<dbReference type="AlphaFoldDB" id="A0A7R9A3Y1"/>
<proteinExistence type="inferred from homology"/>
<feature type="domain" description="TACO1/YebC-like N-terminal" evidence="4">
    <location>
        <begin position="151"/>
        <end position="221"/>
    </location>
</feature>
<dbReference type="Pfam" id="PF20772">
    <property type="entry name" value="TACO1_YebC_N"/>
    <property type="match status" value="1"/>
</dbReference>
<dbReference type="Gene3D" id="1.10.10.200">
    <property type="match status" value="1"/>
</dbReference>
<evidence type="ECO:0000259" key="3">
    <source>
        <dbReference type="Pfam" id="PF01709"/>
    </source>
</evidence>
<evidence type="ECO:0000313" key="6">
    <source>
        <dbReference type="Proteomes" id="UP000677054"/>
    </source>
</evidence>